<gene>
    <name evidence="8" type="ORF">K504DRAFT_460095</name>
</gene>
<feature type="region of interest" description="Disordered" evidence="6">
    <location>
        <begin position="425"/>
        <end position="491"/>
    </location>
</feature>
<dbReference type="InterPro" id="IPR020103">
    <property type="entry name" value="PsdUridine_synth_cat_dom_sf"/>
</dbReference>
<dbReference type="EMBL" id="MU005777">
    <property type="protein sequence ID" value="KAF2706007.1"/>
    <property type="molecule type" value="Genomic_DNA"/>
</dbReference>
<dbReference type="GO" id="GO:1990481">
    <property type="term" value="P:mRNA pseudouridine synthesis"/>
    <property type="evidence" value="ECO:0007669"/>
    <property type="project" value="TreeGrafter"/>
</dbReference>
<dbReference type="GO" id="GO:0160148">
    <property type="term" value="F:tRNA pseudouridine(55) synthase activity"/>
    <property type="evidence" value="ECO:0007669"/>
    <property type="project" value="UniProtKB-EC"/>
</dbReference>
<dbReference type="PANTHER" id="PTHR13767:SF2">
    <property type="entry name" value="PSEUDOURIDYLATE SYNTHASE TRUB1"/>
    <property type="match status" value="1"/>
</dbReference>
<proteinExistence type="inferred from homology"/>
<dbReference type="PANTHER" id="PTHR13767">
    <property type="entry name" value="TRNA-PSEUDOURIDINE SYNTHASE"/>
    <property type="match status" value="1"/>
</dbReference>
<evidence type="ECO:0000256" key="6">
    <source>
        <dbReference type="SAM" id="MobiDB-lite"/>
    </source>
</evidence>
<comment type="similarity">
    <text evidence="2">Belongs to the pseudouridine synthase TruB family.</text>
</comment>
<evidence type="ECO:0000313" key="8">
    <source>
        <dbReference type="EMBL" id="KAF2706007.1"/>
    </source>
</evidence>
<dbReference type="Gene3D" id="3.30.2350.10">
    <property type="entry name" value="Pseudouridine synthase"/>
    <property type="match status" value="1"/>
</dbReference>
<dbReference type="AlphaFoldDB" id="A0A6G1K0T4"/>
<evidence type="ECO:0000256" key="2">
    <source>
        <dbReference type="ARBA" id="ARBA00008999"/>
    </source>
</evidence>
<accession>A0A6G1K0T4</accession>
<dbReference type="EC" id="5.4.99.25" evidence="3"/>
<evidence type="ECO:0000256" key="4">
    <source>
        <dbReference type="ARBA" id="ARBA00022694"/>
    </source>
</evidence>
<comment type="catalytic activity">
    <reaction evidence="1">
        <text>a uridine in mRNA = a pseudouridine in mRNA</text>
        <dbReference type="Rhea" id="RHEA:56644"/>
        <dbReference type="Rhea" id="RHEA-COMP:14658"/>
        <dbReference type="Rhea" id="RHEA-COMP:14659"/>
        <dbReference type="ChEBI" id="CHEBI:65314"/>
        <dbReference type="ChEBI" id="CHEBI:65315"/>
    </reaction>
</comment>
<evidence type="ECO:0000259" key="7">
    <source>
        <dbReference type="Pfam" id="PF01509"/>
    </source>
</evidence>
<name>A0A6G1K0T4_9PLEO</name>
<keyword evidence="5" id="KW-0413">Isomerase</keyword>
<evidence type="ECO:0000256" key="5">
    <source>
        <dbReference type="ARBA" id="ARBA00023235"/>
    </source>
</evidence>
<dbReference type="HAMAP" id="MF_01080">
    <property type="entry name" value="TruB_bact"/>
    <property type="match status" value="1"/>
</dbReference>
<dbReference type="GO" id="GO:0006400">
    <property type="term" value="P:tRNA modification"/>
    <property type="evidence" value="ECO:0007669"/>
    <property type="project" value="TreeGrafter"/>
</dbReference>
<feature type="domain" description="Pseudouridine synthase II N-terminal" evidence="7">
    <location>
        <begin position="81"/>
        <end position="211"/>
    </location>
</feature>
<dbReference type="InterPro" id="IPR014780">
    <property type="entry name" value="tRNA_psdUridine_synth_TruB"/>
</dbReference>
<dbReference type="InterPro" id="IPR002501">
    <property type="entry name" value="PsdUridine_synth_N"/>
</dbReference>
<evidence type="ECO:0000256" key="1">
    <source>
        <dbReference type="ARBA" id="ARBA00001166"/>
    </source>
</evidence>
<keyword evidence="4" id="KW-0819">tRNA processing</keyword>
<feature type="compositionally biased region" description="Basic and acidic residues" evidence="6">
    <location>
        <begin position="427"/>
        <end position="447"/>
    </location>
</feature>
<organism evidence="8 9">
    <name type="scientific">Pleomassaria siparia CBS 279.74</name>
    <dbReference type="NCBI Taxonomy" id="1314801"/>
    <lineage>
        <taxon>Eukaryota</taxon>
        <taxon>Fungi</taxon>
        <taxon>Dikarya</taxon>
        <taxon>Ascomycota</taxon>
        <taxon>Pezizomycotina</taxon>
        <taxon>Dothideomycetes</taxon>
        <taxon>Pleosporomycetidae</taxon>
        <taxon>Pleosporales</taxon>
        <taxon>Pleomassariaceae</taxon>
        <taxon>Pleomassaria</taxon>
    </lineage>
</organism>
<protein>
    <recommendedName>
        <fullName evidence="3">tRNA pseudouridine(55) synthase</fullName>
        <ecNumber evidence="3">5.4.99.25</ecNumber>
    </recommendedName>
</protein>
<dbReference type="GO" id="GO:0005634">
    <property type="term" value="C:nucleus"/>
    <property type="evidence" value="ECO:0007669"/>
    <property type="project" value="TreeGrafter"/>
</dbReference>
<dbReference type="GO" id="GO:0003723">
    <property type="term" value="F:RNA binding"/>
    <property type="evidence" value="ECO:0007669"/>
    <property type="project" value="InterPro"/>
</dbReference>
<keyword evidence="9" id="KW-1185">Reference proteome</keyword>
<dbReference type="SUPFAM" id="SSF55120">
    <property type="entry name" value="Pseudouridine synthase"/>
    <property type="match status" value="1"/>
</dbReference>
<feature type="compositionally biased region" description="Basic and acidic residues" evidence="6">
    <location>
        <begin position="241"/>
        <end position="273"/>
    </location>
</feature>
<reference evidence="8" key="1">
    <citation type="journal article" date="2020" name="Stud. Mycol.">
        <title>101 Dothideomycetes genomes: a test case for predicting lifestyles and emergence of pathogens.</title>
        <authorList>
            <person name="Haridas S."/>
            <person name="Albert R."/>
            <person name="Binder M."/>
            <person name="Bloem J."/>
            <person name="Labutti K."/>
            <person name="Salamov A."/>
            <person name="Andreopoulos B."/>
            <person name="Baker S."/>
            <person name="Barry K."/>
            <person name="Bills G."/>
            <person name="Bluhm B."/>
            <person name="Cannon C."/>
            <person name="Castanera R."/>
            <person name="Culley D."/>
            <person name="Daum C."/>
            <person name="Ezra D."/>
            <person name="Gonzalez J."/>
            <person name="Henrissat B."/>
            <person name="Kuo A."/>
            <person name="Liang C."/>
            <person name="Lipzen A."/>
            <person name="Lutzoni F."/>
            <person name="Magnuson J."/>
            <person name="Mondo S."/>
            <person name="Nolan M."/>
            <person name="Ohm R."/>
            <person name="Pangilinan J."/>
            <person name="Park H.-J."/>
            <person name="Ramirez L."/>
            <person name="Alfaro M."/>
            <person name="Sun H."/>
            <person name="Tritt A."/>
            <person name="Yoshinaga Y."/>
            <person name="Zwiers L.-H."/>
            <person name="Turgeon B."/>
            <person name="Goodwin S."/>
            <person name="Spatafora J."/>
            <person name="Crous P."/>
            <person name="Grigoriev I."/>
        </authorList>
    </citation>
    <scope>NUCLEOTIDE SEQUENCE</scope>
    <source>
        <strain evidence="8">CBS 279.74</strain>
    </source>
</reference>
<dbReference type="OrthoDB" id="9995526at2759"/>
<evidence type="ECO:0000313" key="9">
    <source>
        <dbReference type="Proteomes" id="UP000799428"/>
    </source>
</evidence>
<feature type="region of interest" description="Disordered" evidence="6">
    <location>
        <begin position="241"/>
        <end position="307"/>
    </location>
</feature>
<feature type="compositionally biased region" description="Polar residues" evidence="6">
    <location>
        <begin position="472"/>
        <end position="482"/>
    </location>
</feature>
<evidence type="ECO:0000256" key="3">
    <source>
        <dbReference type="ARBA" id="ARBA00012787"/>
    </source>
</evidence>
<dbReference type="Proteomes" id="UP000799428">
    <property type="component" value="Unassembled WGS sequence"/>
</dbReference>
<sequence>MLRTRSLWCNIMSTSPKPAEKRKVLEGIFAINKPQWASSAGVLRDLQTHFQPSTLFAPWLDSTRRNMTLSHSKKKHIESLKVKVGHGGTLDPLATGVLIVGVGRGTKLLGRFLECTKTYECVVLFGAATDSYDAVGKIVSRAPYDHVTRELVEEKLDQFRGKIMQKPSIFSALKVDGKKMYEYARAGGEVPEVAARPVEVLELELVEWLEPGKHEFAWPTEEVDGEQKVGAEKLMGVRLQDARGVKRSRSPELEVRDHVTGGELHPKRPKTDDEPAMSGALPVKEEPSVNQDESIPQEPKTVQDETAEASITIPETATNDPIPDGPVIPSPPAARLRMTVTSGFYVRSLCHDLGLACSSFGLMSSLVRSRQGDYSLQSPTSTVPSNVFEYSDLELGPSVWVPKIQKLLEGSMEKEGWEIEEIEEEDEWKKYRTEHEERKKENDRDRSYQGGRKGGRDGGGKGERKRGKRGGNSYSKNMNQGGQRNGDRTTE</sequence>
<dbReference type="Pfam" id="PF01509">
    <property type="entry name" value="TruB_N"/>
    <property type="match status" value="1"/>
</dbReference>